<dbReference type="RefSeq" id="WP_047693011.1">
    <property type="nucleotide sequence ID" value="NZ_KN265459.1"/>
</dbReference>
<reference evidence="1 2" key="1">
    <citation type="submission" date="2014-10" db="EMBL/GenBank/DDBJ databases">
        <title>Genome sequence of a Xanthomonas strain that is pathogenic on beans.</title>
        <authorList>
            <person name="Aritua V."/>
            <person name="Sapp M."/>
            <person name="Harrison J."/>
            <person name="Smith J."/>
            <person name="Studholme D."/>
        </authorList>
    </citation>
    <scope>NUCLEOTIDE SEQUENCE [LARGE SCALE GENOMIC DNA]</scope>
    <source>
        <strain evidence="1 2">Nyagatare</strain>
    </source>
</reference>
<gene>
    <name evidence="1" type="ORF">NC00_01130</name>
</gene>
<sequence length="101" mass="11561">MTLPEGFHWTEAYQHQEGPPRMLALGSTGVARLEQRVDNGAWFILLDYHLPYEQRCKRQRNCTTFASGQAGAEMWVCRHEARLRREIAEINAARPKHLGAG</sequence>
<protein>
    <recommendedName>
        <fullName evidence="3">Transposase</fullName>
    </recommendedName>
</protein>
<evidence type="ECO:0000313" key="2">
    <source>
        <dbReference type="Proteomes" id="UP000029879"/>
    </source>
</evidence>
<name>A0AB34PDL7_9XANT</name>
<dbReference type="AlphaFoldDB" id="A0AB34PDL7"/>
<comment type="caution">
    <text evidence="1">The sequence shown here is derived from an EMBL/GenBank/DDBJ whole genome shotgun (WGS) entry which is preliminary data.</text>
</comment>
<organism evidence="1 2">
    <name type="scientific">Xanthomonas cannabis pv. phaseoli</name>
    <dbReference type="NCBI Taxonomy" id="1885902"/>
    <lineage>
        <taxon>Bacteria</taxon>
        <taxon>Pseudomonadati</taxon>
        <taxon>Pseudomonadota</taxon>
        <taxon>Gammaproteobacteria</taxon>
        <taxon>Lysobacterales</taxon>
        <taxon>Lysobacteraceae</taxon>
        <taxon>Xanthomonas</taxon>
    </lineage>
</organism>
<evidence type="ECO:0000313" key="1">
    <source>
        <dbReference type="EMBL" id="KGK59556.1"/>
    </source>
</evidence>
<accession>A0AB34PDL7</accession>
<dbReference type="Proteomes" id="UP000029879">
    <property type="component" value="Unassembled WGS sequence"/>
</dbReference>
<dbReference type="EMBL" id="JRQI01000004">
    <property type="protein sequence ID" value="KGK59556.1"/>
    <property type="molecule type" value="Genomic_DNA"/>
</dbReference>
<evidence type="ECO:0008006" key="3">
    <source>
        <dbReference type="Google" id="ProtNLM"/>
    </source>
</evidence>
<proteinExistence type="predicted"/>